<dbReference type="GO" id="GO:0004674">
    <property type="term" value="F:protein serine/threonine kinase activity"/>
    <property type="evidence" value="ECO:0007669"/>
    <property type="project" value="UniProtKB-KW"/>
</dbReference>
<feature type="domain" description="Protein kinase" evidence="9">
    <location>
        <begin position="62"/>
        <end position="444"/>
    </location>
</feature>
<dbReference type="GO" id="GO:0050684">
    <property type="term" value="P:regulation of mRNA processing"/>
    <property type="evidence" value="ECO:0007669"/>
    <property type="project" value="TreeGrafter"/>
</dbReference>
<evidence type="ECO:0000313" key="11">
    <source>
        <dbReference type="Proteomes" id="UP000663671"/>
    </source>
</evidence>
<evidence type="ECO:0000256" key="6">
    <source>
        <dbReference type="ARBA" id="ARBA00022840"/>
    </source>
</evidence>
<dbReference type="VEuPathDB" id="FungiDB:I7I51_03459"/>
<dbReference type="EC" id="2.7.11.1" evidence="1"/>
<keyword evidence="4" id="KW-0547">Nucleotide-binding</keyword>
<dbReference type="GO" id="GO:0000245">
    <property type="term" value="P:spliceosomal complex assembly"/>
    <property type="evidence" value="ECO:0007669"/>
    <property type="project" value="TreeGrafter"/>
</dbReference>
<proteinExistence type="predicted"/>
<organism evidence="10 11">
    <name type="scientific">Ajellomyces capsulatus</name>
    <name type="common">Darling's disease fungus</name>
    <name type="synonym">Histoplasma capsulatum</name>
    <dbReference type="NCBI Taxonomy" id="5037"/>
    <lineage>
        <taxon>Eukaryota</taxon>
        <taxon>Fungi</taxon>
        <taxon>Dikarya</taxon>
        <taxon>Ascomycota</taxon>
        <taxon>Pezizomycotina</taxon>
        <taxon>Eurotiomycetes</taxon>
        <taxon>Eurotiomycetidae</taxon>
        <taxon>Onygenales</taxon>
        <taxon>Ajellomycetaceae</taxon>
        <taxon>Histoplasma</taxon>
    </lineage>
</organism>
<dbReference type="Gene3D" id="1.10.510.10">
    <property type="entry name" value="Transferase(Phosphotransferase) domain 1"/>
    <property type="match status" value="1"/>
</dbReference>
<evidence type="ECO:0000256" key="7">
    <source>
        <dbReference type="ARBA" id="ARBA00047899"/>
    </source>
</evidence>
<sequence length="445" mass="50890">MSRFSVWGNSLLQKLLSSKNVSTVPSFVSLPRDTLIEEETLPYYKPEQYYAVNIGDVYNARYQIAGKLGYGAYSTNWLCQDLQYVAFLNIPSTPASFFRDNKYRVLKVSTMIPEFPTATERELKIYEHLSQVDSIHPGQSLIRELYDSFDLQGSAGKHHCLVLQSMHMTLLEMMRLNPRPFGLPLLKLTLKRLLLALDFLHNEAGIIHTGKTLHYISCRTESIANRSFLDLKTDNLMLTLEDDTMLADFAKAEAKDPSPQKQVDRSRTIYRSRRFLRPLKGNSYGLPILCDFGEARIGKTQESGPFVQPHIYRAPEIIFEMPWGSAVDIWNVWDLFEGEHLFGDIFDTKGSHDPFKHIARMAALIGPPPSDFVNRSETTDQCFDSNGAWIAHKDTAIPSISLESIEKRLSGQEKESFIQFLKSMLKWLPEERKTAAQLLEDPWLL</sequence>
<gene>
    <name evidence="10" type="ORF">I7I51_03459</name>
</gene>
<dbReference type="InterPro" id="IPR000719">
    <property type="entry name" value="Prot_kinase_dom"/>
</dbReference>
<dbReference type="Gene3D" id="3.30.200.20">
    <property type="entry name" value="Phosphorylase Kinase, domain 1"/>
    <property type="match status" value="1"/>
</dbReference>
<dbReference type="EMBL" id="CP069111">
    <property type="protein sequence ID" value="QSS61286.1"/>
    <property type="molecule type" value="Genomic_DNA"/>
</dbReference>
<keyword evidence="5 10" id="KW-0418">Kinase</keyword>
<reference evidence="10" key="1">
    <citation type="submission" date="2021-01" db="EMBL/GenBank/DDBJ databases">
        <title>Chromosome-level genome assembly of a human fungal pathogen reveals clustering of transcriptionally co-regulated genes.</title>
        <authorList>
            <person name="Voorhies M."/>
            <person name="Cohen S."/>
            <person name="Shea T.P."/>
            <person name="Petrus S."/>
            <person name="Munoz J.F."/>
            <person name="Poplawski S."/>
            <person name="Goldman W.E."/>
            <person name="Michael T."/>
            <person name="Cuomo C.A."/>
            <person name="Sil A."/>
            <person name="Beyhan S."/>
        </authorList>
    </citation>
    <scope>NUCLEOTIDE SEQUENCE</scope>
    <source>
        <strain evidence="10">WU24</strain>
    </source>
</reference>
<evidence type="ECO:0000256" key="3">
    <source>
        <dbReference type="ARBA" id="ARBA00022679"/>
    </source>
</evidence>
<dbReference type="PANTHER" id="PTHR47634:SF9">
    <property type="entry name" value="PROTEIN KINASE DOMAIN-CONTAINING PROTEIN-RELATED"/>
    <property type="match status" value="1"/>
</dbReference>
<protein>
    <recommendedName>
        <fullName evidence="1">non-specific serine/threonine protein kinase</fullName>
        <ecNumber evidence="1">2.7.11.1</ecNumber>
    </recommendedName>
</protein>
<evidence type="ECO:0000256" key="4">
    <source>
        <dbReference type="ARBA" id="ARBA00022741"/>
    </source>
</evidence>
<keyword evidence="3" id="KW-0808">Transferase</keyword>
<accession>A0A8A1M438</accession>
<dbReference type="OrthoDB" id="5979581at2759"/>
<evidence type="ECO:0000313" key="10">
    <source>
        <dbReference type="EMBL" id="QSS61286.1"/>
    </source>
</evidence>
<dbReference type="Proteomes" id="UP000663671">
    <property type="component" value="Chromosome 5"/>
</dbReference>
<comment type="catalytic activity">
    <reaction evidence="7">
        <text>L-threonyl-[protein] + ATP = O-phospho-L-threonyl-[protein] + ADP + H(+)</text>
        <dbReference type="Rhea" id="RHEA:46608"/>
        <dbReference type="Rhea" id="RHEA-COMP:11060"/>
        <dbReference type="Rhea" id="RHEA-COMP:11605"/>
        <dbReference type="ChEBI" id="CHEBI:15378"/>
        <dbReference type="ChEBI" id="CHEBI:30013"/>
        <dbReference type="ChEBI" id="CHEBI:30616"/>
        <dbReference type="ChEBI" id="CHEBI:61977"/>
        <dbReference type="ChEBI" id="CHEBI:456216"/>
        <dbReference type="EC" id="2.7.11.1"/>
    </reaction>
</comment>
<evidence type="ECO:0000256" key="2">
    <source>
        <dbReference type="ARBA" id="ARBA00022527"/>
    </source>
</evidence>
<dbReference type="PROSITE" id="PS50011">
    <property type="entry name" value="PROTEIN_KINASE_DOM"/>
    <property type="match status" value="1"/>
</dbReference>
<dbReference type="AlphaFoldDB" id="A0A8A1M438"/>
<dbReference type="SMART" id="SM00220">
    <property type="entry name" value="S_TKc"/>
    <property type="match status" value="1"/>
</dbReference>
<dbReference type="GO" id="GO:0005524">
    <property type="term" value="F:ATP binding"/>
    <property type="evidence" value="ECO:0007669"/>
    <property type="project" value="UniProtKB-KW"/>
</dbReference>
<dbReference type="InterPro" id="IPR011009">
    <property type="entry name" value="Kinase-like_dom_sf"/>
</dbReference>
<keyword evidence="2" id="KW-0723">Serine/threonine-protein kinase</keyword>
<dbReference type="PANTHER" id="PTHR47634">
    <property type="entry name" value="PROTEIN KINASE DOMAIN-CONTAINING PROTEIN-RELATED"/>
    <property type="match status" value="1"/>
</dbReference>
<evidence type="ECO:0000256" key="8">
    <source>
        <dbReference type="ARBA" id="ARBA00048679"/>
    </source>
</evidence>
<dbReference type="GO" id="GO:0005634">
    <property type="term" value="C:nucleus"/>
    <property type="evidence" value="ECO:0007669"/>
    <property type="project" value="TreeGrafter"/>
</dbReference>
<dbReference type="InterPro" id="IPR051334">
    <property type="entry name" value="SRPK"/>
</dbReference>
<name>A0A8A1M438_AJECA</name>
<dbReference type="Pfam" id="PF00069">
    <property type="entry name" value="Pkinase"/>
    <property type="match status" value="1"/>
</dbReference>
<dbReference type="SUPFAM" id="SSF56112">
    <property type="entry name" value="Protein kinase-like (PK-like)"/>
    <property type="match status" value="1"/>
</dbReference>
<evidence type="ECO:0000259" key="9">
    <source>
        <dbReference type="PROSITE" id="PS50011"/>
    </source>
</evidence>
<dbReference type="GO" id="GO:0005737">
    <property type="term" value="C:cytoplasm"/>
    <property type="evidence" value="ECO:0007669"/>
    <property type="project" value="TreeGrafter"/>
</dbReference>
<keyword evidence="6" id="KW-0067">ATP-binding</keyword>
<comment type="catalytic activity">
    <reaction evidence="8">
        <text>L-seryl-[protein] + ATP = O-phospho-L-seryl-[protein] + ADP + H(+)</text>
        <dbReference type="Rhea" id="RHEA:17989"/>
        <dbReference type="Rhea" id="RHEA-COMP:9863"/>
        <dbReference type="Rhea" id="RHEA-COMP:11604"/>
        <dbReference type="ChEBI" id="CHEBI:15378"/>
        <dbReference type="ChEBI" id="CHEBI:29999"/>
        <dbReference type="ChEBI" id="CHEBI:30616"/>
        <dbReference type="ChEBI" id="CHEBI:83421"/>
        <dbReference type="ChEBI" id="CHEBI:456216"/>
        <dbReference type="EC" id="2.7.11.1"/>
    </reaction>
</comment>
<evidence type="ECO:0000256" key="1">
    <source>
        <dbReference type="ARBA" id="ARBA00012513"/>
    </source>
</evidence>
<evidence type="ECO:0000256" key="5">
    <source>
        <dbReference type="ARBA" id="ARBA00022777"/>
    </source>
</evidence>